<feature type="signal peptide" evidence="2">
    <location>
        <begin position="1"/>
        <end position="21"/>
    </location>
</feature>
<dbReference type="Proteomes" id="UP000238348">
    <property type="component" value="Chromosome"/>
</dbReference>
<sequence>MQYLFKVGLSAVAMTAALMTACGETGVEGAEPAQGRAGDLGSSDETAAAASRDESGEADAPAGAEVATEDNAVEDGATEDVGSAQQALGKECNVTCTVQNLGSGECPPTVAGYGSTSFLGGCGKACRKAEGDAMSKLPPSCAIYTCDRSGC</sequence>
<evidence type="ECO:0008006" key="5">
    <source>
        <dbReference type="Google" id="ProtNLM"/>
    </source>
</evidence>
<dbReference type="RefSeq" id="WP_104986337.1">
    <property type="nucleotide sequence ID" value="NZ_CP012673.1"/>
</dbReference>
<feature type="chain" id="PRO_5014953686" description="Secreted protein" evidence="2">
    <location>
        <begin position="22"/>
        <end position="151"/>
    </location>
</feature>
<feature type="region of interest" description="Disordered" evidence="1">
    <location>
        <begin position="29"/>
        <end position="72"/>
    </location>
</feature>
<protein>
    <recommendedName>
        <fullName evidence="5">Secreted protein</fullName>
    </recommendedName>
</protein>
<organism evidence="3 4">
    <name type="scientific">Sorangium cellulosum</name>
    <name type="common">Polyangium cellulosum</name>
    <dbReference type="NCBI Taxonomy" id="56"/>
    <lineage>
        <taxon>Bacteria</taxon>
        <taxon>Pseudomonadati</taxon>
        <taxon>Myxococcota</taxon>
        <taxon>Polyangia</taxon>
        <taxon>Polyangiales</taxon>
        <taxon>Polyangiaceae</taxon>
        <taxon>Sorangium</taxon>
    </lineage>
</organism>
<dbReference type="PROSITE" id="PS51257">
    <property type="entry name" value="PROKAR_LIPOPROTEIN"/>
    <property type="match status" value="1"/>
</dbReference>
<keyword evidence="2" id="KW-0732">Signal</keyword>
<name>A0A2L0FA64_SORCE</name>
<evidence type="ECO:0000256" key="1">
    <source>
        <dbReference type="SAM" id="MobiDB-lite"/>
    </source>
</evidence>
<proteinExistence type="predicted"/>
<evidence type="ECO:0000256" key="2">
    <source>
        <dbReference type="SAM" id="SignalP"/>
    </source>
</evidence>
<accession>A0A2L0FA64</accession>
<gene>
    <name evidence="3" type="ORF">SOCE26_100240</name>
</gene>
<dbReference type="OrthoDB" id="5526505at2"/>
<evidence type="ECO:0000313" key="4">
    <source>
        <dbReference type="Proteomes" id="UP000238348"/>
    </source>
</evidence>
<reference evidence="3 4" key="1">
    <citation type="submission" date="2015-09" db="EMBL/GenBank/DDBJ databases">
        <title>Sorangium comparison.</title>
        <authorList>
            <person name="Zaburannyi N."/>
            <person name="Bunk B."/>
            <person name="Overmann J."/>
            <person name="Mueller R."/>
        </authorList>
    </citation>
    <scope>NUCLEOTIDE SEQUENCE [LARGE SCALE GENOMIC DNA]</scope>
    <source>
        <strain evidence="3 4">So ce26</strain>
    </source>
</reference>
<dbReference type="AlphaFoldDB" id="A0A2L0FA64"/>
<evidence type="ECO:0000313" key="3">
    <source>
        <dbReference type="EMBL" id="AUX48486.1"/>
    </source>
</evidence>
<dbReference type="EMBL" id="CP012673">
    <property type="protein sequence ID" value="AUX48486.1"/>
    <property type="molecule type" value="Genomic_DNA"/>
</dbReference>